<keyword evidence="7 10" id="KW-0456">Lyase</keyword>
<dbReference type="InterPro" id="IPR010139">
    <property type="entry name" value="Imidazole-glycPsynth_HisH"/>
</dbReference>
<feature type="active site" description="Nucleophile" evidence="10 11">
    <location>
        <position position="82"/>
    </location>
</feature>
<evidence type="ECO:0000313" key="14">
    <source>
        <dbReference type="Proteomes" id="UP000622317"/>
    </source>
</evidence>
<accession>A0A927FCJ8</accession>
<evidence type="ECO:0000256" key="10">
    <source>
        <dbReference type="HAMAP-Rule" id="MF_00278"/>
    </source>
</evidence>
<dbReference type="AlphaFoldDB" id="A0A927FCJ8"/>
<evidence type="ECO:0000256" key="5">
    <source>
        <dbReference type="ARBA" id="ARBA00022962"/>
    </source>
</evidence>
<comment type="pathway">
    <text evidence="1 10">Amino-acid biosynthesis; L-histidine biosynthesis; L-histidine from 5-phospho-alpha-D-ribose 1-diphosphate: step 5/9.</text>
</comment>
<evidence type="ECO:0000256" key="8">
    <source>
        <dbReference type="ARBA" id="ARBA00047838"/>
    </source>
</evidence>
<dbReference type="GO" id="GO:0005737">
    <property type="term" value="C:cytoplasm"/>
    <property type="evidence" value="ECO:0007669"/>
    <property type="project" value="UniProtKB-SubCell"/>
</dbReference>
<keyword evidence="3 10" id="KW-0028">Amino-acid biosynthesis</keyword>
<keyword evidence="4 10" id="KW-0378">Hydrolase</keyword>
<feature type="active site" evidence="10 11">
    <location>
        <position position="189"/>
    </location>
</feature>
<sequence length="207" mass="22505">MSKDIAVINYGMGNLRSVENALAKIGAKPRIVATPEEVGEADGLILPGVGALRDCVDGLKAVKFDDLIHAWVREGRPFMGVCLGLQALFDHSEEDDVTGLGVLPGKVVRFKSRPGLTIPHMGWNHARLVQPGSPYWAELDPAEDRFYFVHSYHILPEDPSIALTTTDYDGEFASSVAVGSLMASQFHPEKSQAKGLQLYANFVAQCP</sequence>
<keyword evidence="6 10" id="KW-0368">Histidine biosynthesis</keyword>
<dbReference type="NCBIfam" id="TIGR01855">
    <property type="entry name" value="IMP_synth_hisH"/>
    <property type="match status" value="1"/>
</dbReference>
<comment type="caution">
    <text evidence="13">The sequence shown here is derived from an EMBL/GenBank/DDBJ whole genome shotgun (WGS) entry which is preliminary data.</text>
</comment>
<protein>
    <recommendedName>
        <fullName evidence="10">Imidazole glycerol phosphate synthase subunit HisH</fullName>
        <ecNumber evidence="10">4.3.2.10</ecNumber>
    </recommendedName>
    <alternativeName>
        <fullName evidence="10">IGP synthase glutaminase subunit</fullName>
        <ecNumber evidence="10">3.5.1.2</ecNumber>
    </alternativeName>
    <alternativeName>
        <fullName evidence="10">IGP synthase subunit HisH</fullName>
    </alternativeName>
    <alternativeName>
        <fullName evidence="10">ImGP synthase subunit HisH</fullName>
        <shortName evidence="10">IGPS subunit HisH</shortName>
    </alternativeName>
</protein>
<dbReference type="RefSeq" id="WP_191619603.1">
    <property type="nucleotide sequence ID" value="NZ_JACYFG010000061.1"/>
</dbReference>
<dbReference type="Pfam" id="PF00117">
    <property type="entry name" value="GATase"/>
    <property type="match status" value="1"/>
</dbReference>
<evidence type="ECO:0000256" key="9">
    <source>
        <dbReference type="ARBA" id="ARBA00049534"/>
    </source>
</evidence>
<evidence type="ECO:0000256" key="1">
    <source>
        <dbReference type="ARBA" id="ARBA00005091"/>
    </source>
</evidence>
<evidence type="ECO:0000256" key="7">
    <source>
        <dbReference type="ARBA" id="ARBA00023239"/>
    </source>
</evidence>
<dbReference type="Gene3D" id="3.40.50.880">
    <property type="match status" value="1"/>
</dbReference>
<dbReference type="PANTHER" id="PTHR42701">
    <property type="entry name" value="IMIDAZOLE GLYCEROL PHOSPHATE SYNTHASE SUBUNIT HISH"/>
    <property type="match status" value="1"/>
</dbReference>
<dbReference type="InterPro" id="IPR029062">
    <property type="entry name" value="Class_I_gatase-like"/>
</dbReference>
<comment type="subcellular location">
    <subcellularLocation>
        <location evidence="10">Cytoplasm</location>
    </subcellularLocation>
</comment>
<feature type="active site" evidence="10 11">
    <location>
        <position position="187"/>
    </location>
</feature>
<dbReference type="PANTHER" id="PTHR42701:SF1">
    <property type="entry name" value="IMIDAZOLE GLYCEROL PHOSPHATE SYNTHASE SUBUNIT HISH"/>
    <property type="match status" value="1"/>
</dbReference>
<gene>
    <name evidence="10 13" type="primary">hisH</name>
    <name evidence="13" type="ORF">IEN85_23715</name>
</gene>
<dbReference type="Proteomes" id="UP000622317">
    <property type="component" value="Unassembled WGS sequence"/>
</dbReference>
<comment type="function">
    <text evidence="10">IGPS catalyzes the conversion of PRFAR and glutamine to IGP, AICAR and glutamate. The HisH subunit catalyzes the hydrolysis of glutamine to glutamate and ammonia as part of the synthesis of IGP and AICAR. The resulting ammonia molecule is channeled to the active site of HisF.</text>
</comment>
<proteinExistence type="inferred from homology"/>
<dbReference type="GO" id="GO:0000107">
    <property type="term" value="F:imidazoleglycerol-phosphate synthase activity"/>
    <property type="evidence" value="ECO:0007669"/>
    <property type="project" value="UniProtKB-UniRule"/>
</dbReference>
<comment type="catalytic activity">
    <reaction evidence="8 10">
        <text>5-[(5-phospho-1-deoxy-D-ribulos-1-ylimino)methylamino]-1-(5-phospho-beta-D-ribosyl)imidazole-4-carboxamide + L-glutamine = D-erythro-1-(imidazol-4-yl)glycerol 3-phosphate + 5-amino-1-(5-phospho-beta-D-ribosyl)imidazole-4-carboxamide + L-glutamate + H(+)</text>
        <dbReference type="Rhea" id="RHEA:24793"/>
        <dbReference type="ChEBI" id="CHEBI:15378"/>
        <dbReference type="ChEBI" id="CHEBI:29985"/>
        <dbReference type="ChEBI" id="CHEBI:58278"/>
        <dbReference type="ChEBI" id="CHEBI:58359"/>
        <dbReference type="ChEBI" id="CHEBI:58475"/>
        <dbReference type="ChEBI" id="CHEBI:58525"/>
        <dbReference type="EC" id="4.3.2.10"/>
    </reaction>
</comment>
<keyword evidence="5 10" id="KW-0315">Glutamine amidotransferase</keyword>
<evidence type="ECO:0000256" key="2">
    <source>
        <dbReference type="ARBA" id="ARBA00011152"/>
    </source>
</evidence>
<dbReference type="PROSITE" id="PS51274">
    <property type="entry name" value="GATASE_COBBQ"/>
    <property type="match status" value="1"/>
</dbReference>
<dbReference type="PROSITE" id="PS51273">
    <property type="entry name" value="GATASE_TYPE_1"/>
    <property type="match status" value="1"/>
</dbReference>
<feature type="domain" description="Glutamine amidotransferase" evidence="12">
    <location>
        <begin position="7"/>
        <end position="204"/>
    </location>
</feature>
<name>A0A927FCJ8_9BACT</name>
<evidence type="ECO:0000256" key="11">
    <source>
        <dbReference type="PIRSR" id="PIRSR000495-1"/>
    </source>
</evidence>
<reference evidence="13" key="1">
    <citation type="submission" date="2020-09" db="EMBL/GenBank/DDBJ databases">
        <title>Pelagicoccus enzymogenes sp. nov. with an EPS production, isolated from marine sediment.</title>
        <authorList>
            <person name="Feng X."/>
        </authorList>
    </citation>
    <scope>NUCLEOTIDE SEQUENCE</scope>
    <source>
        <strain evidence="13">NFK12</strain>
    </source>
</reference>
<dbReference type="InterPro" id="IPR017926">
    <property type="entry name" value="GATASE"/>
</dbReference>
<evidence type="ECO:0000259" key="12">
    <source>
        <dbReference type="Pfam" id="PF00117"/>
    </source>
</evidence>
<comment type="subunit">
    <text evidence="2 10">Heterodimer of HisH and HisF.</text>
</comment>
<organism evidence="13 14">
    <name type="scientific">Pelagicoccus enzymogenes</name>
    <dbReference type="NCBI Taxonomy" id="2773457"/>
    <lineage>
        <taxon>Bacteria</taxon>
        <taxon>Pseudomonadati</taxon>
        <taxon>Verrucomicrobiota</taxon>
        <taxon>Opitutia</taxon>
        <taxon>Puniceicoccales</taxon>
        <taxon>Pelagicoccaceae</taxon>
        <taxon>Pelagicoccus</taxon>
    </lineage>
</organism>
<evidence type="ECO:0000313" key="13">
    <source>
        <dbReference type="EMBL" id="MBD5782527.1"/>
    </source>
</evidence>
<evidence type="ECO:0000256" key="6">
    <source>
        <dbReference type="ARBA" id="ARBA00023102"/>
    </source>
</evidence>
<dbReference type="SUPFAM" id="SSF52317">
    <property type="entry name" value="Class I glutamine amidotransferase-like"/>
    <property type="match status" value="1"/>
</dbReference>
<dbReference type="HAMAP" id="MF_00278">
    <property type="entry name" value="HisH"/>
    <property type="match status" value="1"/>
</dbReference>
<dbReference type="EC" id="3.5.1.2" evidence="10"/>
<comment type="catalytic activity">
    <reaction evidence="9 10">
        <text>L-glutamine + H2O = L-glutamate + NH4(+)</text>
        <dbReference type="Rhea" id="RHEA:15889"/>
        <dbReference type="ChEBI" id="CHEBI:15377"/>
        <dbReference type="ChEBI" id="CHEBI:28938"/>
        <dbReference type="ChEBI" id="CHEBI:29985"/>
        <dbReference type="ChEBI" id="CHEBI:58359"/>
        <dbReference type="EC" id="3.5.1.2"/>
    </reaction>
</comment>
<dbReference type="EMBL" id="JACYFG010000061">
    <property type="protein sequence ID" value="MBD5782527.1"/>
    <property type="molecule type" value="Genomic_DNA"/>
</dbReference>
<dbReference type="CDD" id="cd01748">
    <property type="entry name" value="GATase1_IGP_Synthase"/>
    <property type="match status" value="1"/>
</dbReference>
<dbReference type="PIRSF" id="PIRSF000495">
    <property type="entry name" value="Amidotransf_hisH"/>
    <property type="match status" value="1"/>
</dbReference>
<evidence type="ECO:0000256" key="4">
    <source>
        <dbReference type="ARBA" id="ARBA00022801"/>
    </source>
</evidence>
<evidence type="ECO:0000256" key="3">
    <source>
        <dbReference type="ARBA" id="ARBA00022605"/>
    </source>
</evidence>
<keyword evidence="10" id="KW-0963">Cytoplasm</keyword>
<dbReference type="GO" id="GO:0000105">
    <property type="term" value="P:L-histidine biosynthetic process"/>
    <property type="evidence" value="ECO:0007669"/>
    <property type="project" value="UniProtKB-UniRule"/>
</dbReference>
<keyword evidence="14" id="KW-1185">Reference proteome</keyword>
<dbReference type="GO" id="GO:0016829">
    <property type="term" value="F:lyase activity"/>
    <property type="evidence" value="ECO:0007669"/>
    <property type="project" value="UniProtKB-KW"/>
</dbReference>
<dbReference type="EC" id="4.3.2.10" evidence="10"/>
<dbReference type="GO" id="GO:0004359">
    <property type="term" value="F:glutaminase activity"/>
    <property type="evidence" value="ECO:0007669"/>
    <property type="project" value="UniProtKB-EC"/>
</dbReference>